<accession>A0A375IKB1</accession>
<name>A0A375IKB1_9BURK</name>
<proteinExistence type="predicted"/>
<dbReference type="EMBL" id="LT991977">
    <property type="protein sequence ID" value="SPK75144.1"/>
    <property type="molecule type" value="Genomic_DNA"/>
</dbReference>
<evidence type="ECO:0000313" key="2">
    <source>
        <dbReference type="Proteomes" id="UP000255505"/>
    </source>
</evidence>
<gene>
    <name evidence="1" type="ORF">CT19425_MP50180</name>
</gene>
<evidence type="ECO:0000313" key="1">
    <source>
        <dbReference type="EMBL" id="SPK75144.1"/>
    </source>
</evidence>
<organism evidence="1 2">
    <name type="scientific">Cupriavidus taiwanensis</name>
    <dbReference type="NCBI Taxonomy" id="164546"/>
    <lineage>
        <taxon>Bacteria</taxon>
        <taxon>Pseudomonadati</taxon>
        <taxon>Pseudomonadota</taxon>
        <taxon>Betaproteobacteria</taxon>
        <taxon>Burkholderiales</taxon>
        <taxon>Burkholderiaceae</taxon>
        <taxon>Cupriavidus</taxon>
    </lineage>
</organism>
<protein>
    <submittedName>
        <fullName evidence="1">Uncharacterized protein</fullName>
    </submittedName>
</protein>
<dbReference type="Proteomes" id="UP000255505">
    <property type="component" value="Plasmid II"/>
</dbReference>
<geneLocation type="plasmid" evidence="1">
    <name>II</name>
</geneLocation>
<sequence>MPSPKRLTWLHMERKEGFLRLGDFFGGTRDTRTGCFQRKKIPTDF</sequence>
<keyword evidence="1" id="KW-0614">Plasmid</keyword>
<dbReference type="AlphaFoldDB" id="A0A375IKB1"/>
<reference evidence="1 2" key="1">
    <citation type="submission" date="2018-01" db="EMBL/GenBank/DDBJ databases">
        <authorList>
            <person name="Gaut B.S."/>
            <person name="Morton B.R."/>
            <person name="Clegg M.T."/>
            <person name="Duvall M.R."/>
        </authorList>
    </citation>
    <scope>NUCLEOTIDE SEQUENCE [LARGE SCALE GENOMIC DNA]</scope>
    <source>
        <strain evidence="1">Cupriavidus taiwanensis LMG 19425</strain>
        <plasmid evidence="2">Plasmid ii</plasmid>
    </source>
</reference>